<sequence>MLDRGKVLINSGSSALAWPSCTEFTRLILAGVYSHGAAFRRGLLIKAMDPVHAPPLEIGFDPRPAIHLAWKVERESLGYRAVCALILLAYIVVLSFRLALGSNGDDPDGLTLVMIGVFAGGAFWTMTHSARQRSSLERFTRENFNLEMAASLLEAPHDRRLEAGIGGRQQRVLVYRDFEPFKCAGAAIGRWSFTVDVEKPAHTASGKSDLVPISLAEIDDLIAQQLPQSGFGDLITQRIVALRGTDAWTLPLVSRNDWAKQPTVALNEMALSDIVAMHPDFVREYLLFHDVRWDGELILTHAVKTTHKGRIFYIEASRFLLTPPFKEFRTVDTTNFHDHRLKTRISHFVGEVIASPFVVLGEVYNLIALFAAIGHSGRSLKREYRDSVEANPRYDYGATESTRREVMDEKFEHYFQKTDLDFAIKAFDQCIVELVCGYMETHGVDVSDLRKKVMAIYNSGILVQGGDVTAQAMAVGQGANATSSHNAQQTVLAS</sequence>
<protein>
    <submittedName>
        <fullName evidence="2">Uncharacterized protein</fullName>
    </submittedName>
</protein>
<comment type="caution">
    <text evidence="2">The sequence shown here is derived from an EMBL/GenBank/DDBJ whole genome shotgun (WGS) entry which is preliminary data.</text>
</comment>
<name>A0ABS0PDR0_9BRAD</name>
<keyword evidence="1" id="KW-0472">Membrane</keyword>
<reference evidence="2 3" key="1">
    <citation type="submission" date="2020-07" db="EMBL/GenBank/DDBJ databases">
        <title>Bradyrhizobium diversity isolated from nodules of indigenous legumes of Western Australia.</title>
        <authorList>
            <person name="Klepa M.S."/>
        </authorList>
    </citation>
    <scope>NUCLEOTIDE SEQUENCE [LARGE SCALE GENOMIC DNA]</scope>
    <source>
        <strain evidence="2 3">CNPSo 4019</strain>
    </source>
</reference>
<feature type="transmembrane region" description="Helical" evidence="1">
    <location>
        <begin position="110"/>
        <end position="127"/>
    </location>
</feature>
<evidence type="ECO:0000313" key="3">
    <source>
        <dbReference type="Proteomes" id="UP001194539"/>
    </source>
</evidence>
<keyword evidence="3" id="KW-1185">Reference proteome</keyword>
<dbReference type="Proteomes" id="UP001194539">
    <property type="component" value="Unassembled WGS sequence"/>
</dbReference>
<evidence type="ECO:0000313" key="2">
    <source>
        <dbReference type="EMBL" id="MBH5391453.1"/>
    </source>
</evidence>
<dbReference type="EMBL" id="JACEGD010000048">
    <property type="protein sequence ID" value="MBH5391453.1"/>
    <property type="molecule type" value="Genomic_DNA"/>
</dbReference>
<organism evidence="2 3">
    <name type="scientific">Bradyrhizobium diversitatis</name>
    <dbReference type="NCBI Taxonomy" id="2755406"/>
    <lineage>
        <taxon>Bacteria</taxon>
        <taxon>Pseudomonadati</taxon>
        <taxon>Pseudomonadota</taxon>
        <taxon>Alphaproteobacteria</taxon>
        <taxon>Hyphomicrobiales</taxon>
        <taxon>Nitrobacteraceae</taxon>
        <taxon>Bradyrhizobium</taxon>
    </lineage>
</organism>
<keyword evidence="1" id="KW-0812">Transmembrane</keyword>
<accession>A0ABS0PDR0</accession>
<dbReference type="RefSeq" id="WP_197969162.1">
    <property type="nucleotide sequence ID" value="NZ_JACEGD010000048.1"/>
</dbReference>
<gene>
    <name evidence="2" type="ORF">H1B27_35025</name>
</gene>
<evidence type="ECO:0000256" key="1">
    <source>
        <dbReference type="SAM" id="Phobius"/>
    </source>
</evidence>
<keyword evidence="1" id="KW-1133">Transmembrane helix</keyword>
<proteinExistence type="predicted"/>
<feature type="transmembrane region" description="Helical" evidence="1">
    <location>
        <begin position="77"/>
        <end position="98"/>
    </location>
</feature>